<keyword evidence="14" id="KW-1185">Reference proteome</keyword>
<organism evidence="12 14">
    <name type="scientific">Haloarcula rubripromontorii</name>
    <dbReference type="NCBI Taxonomy" id="1705562"/>
    <lineage>
        <taxon>Archaea</taxon>
        <taxon>Methanobacteriati</taxon>
        <taxon>Methanobacteriota</taxon>
        <taxon>Stenosarchaea group</taxon>
        <taxon>Halobacteria</taxon>
        <taxon>Halobacteriales</taxon>
        <taxon>Haloarculaceae</taxon>
        <taxon>Haloarcula</taxon>
    </lineage>
</organism>
<keyword evidence="6" id="KW-0681">Retinal protein</keyword>
<dbReference type="OrthoDB" id="330248at2157"/>
<evidence type="ECO:0000313" key="14">
    <source>
        <dbReference type="Proteomes" id="UP000037729"/>
    </source>
</evidence>
<evidence type="ECO:0000256" key="6">
    <source>
        <dbReference type="ARBA" id="ARBA00022925"/>
    </source>
</evidence>
<comment type="subcellular location">
    <subcellularLocation>
        <location evidence="1">Membrane</location>
        <topology evidence="1">Multi-pass membrane protein</topology>
    </subcellularLocation>
</comment>
<feature type="transmembrane region" description="Helical" evidence="11">
    <location>
        <begin position="163"/>
        <end position="188"/>
    </location>
</feature>
<dbReference type="CDD" id="cd15029">
    <property type="entry name" value="7tm_SRI_SRII"/>
    <property type="match status" value="1"/>
</dbReference>
<dbReference type="Proteomes" id="UP000610611">
    <property type="component" value="Unassembled WGS sequence"/>
</dbReference>
<sequence>MATITTWFTLGLLGELLGTAVLAYGYTLVPEETRKRYLLLIAIPGIAIVAYALMALGFGSIQSGGHTVYVIRYADWLLTTPLNVWFLALLAGAGRRDTVKLVVLQALTIVFGFAGAITASPVSYLLFAVGAALFGGVIFLLYRNIAVAAKSTLSDVEISLYRTLRNFVVVLWLVYPAVWLLGAAGLGLMDVETATLVIVYLDVVTKVGFGVIALLAMIDLGSAGETAEEPTAVAGD</sequence>
<dbReference type="EMBL" id="LIUF01000001">
    <property type="protein sequence ID" value="KOX94359.1"/>
    <property type="molecule type" value="Genomic_DNA"/>
</dbReference>
<evidence type="ECO:0000256" key="8">
    <source>
        <dbReference type="ARBA" id="ARBA00022991"/>
    </source>
</evidence>
<evidence type="ECO:0000256" key="1">
    <source>
        <dbReference type="ARBA" id="ARBA00004141"/>
    </source>
</evidence>
<dbReference type="PROSITE" id="PS00950">
    <property type="entry name" value="BACTERIAL_OPSIN_1"/>
    <property type="match status" value="1"/>
</dbReference>
<dbReference type="RefSeq" id="WP_053966134.1">
    <property type="nucleotide sequence ID" value="NZ_JAWJXX010000009.1"/>
</dbReference>
<keyword evidence="10" id="KW-0675">Receptor</keyword>
<dbReference type="PATRIC" id="fig|1705562.3.peg.1017"/>
<dbReference type="InterPro" id="IPR001425">
    <property type="entry name" value="Arc/bac/fun_rhodopsins"/>
</dbReference>
<keyword evidence="9 11" id="KW-0472">Membrane</keyword>
<keyword evidence="7 11" id="KW-1133">Transmembrane helix</keyword>
<dbReference type="SMART" id="SM01021">
    <property type="entry name" value="Bac_rhodopsin"/>
    <property type="match status" value="1"/>
</dbReference>
<keyword evidence="3" id="KW-0600">Photoreceptor protein</keyword>
<keyword evidence="5 11" id="KW-0812">Transmembrane</keyword>
<dbReference type="InterPro" id="IPR018229">
    <property type="entry name" value="Rhodopsin_retinal_BS"/>
</dbReference>
<feature type="transmembrane region" description="Helical" evidence="11">
    <location>
        <begin position="194"/>
        <end position="218"/>
    </location>
</feature>
<dbReference type="SUPFAM" id="SSF81321">
    <property type="entry name" value="Family A G protein-coupled receptor-like"/>
    <property type="match status" value="1"/>
</dbReference>
<dbReference type="GO" id="GO:0005216">
    <property type="term" value="F:monoatomic ion channel activity"/>
    <property type="evidence" value="ECO:0007669"/>
    <property type="project" value="InterPro"/>
</dbReference>
<feature type="transmembrane region" description="Helical" evidence="11">
    <location>
        <begin position="73"/>
        <end position="94"/>
    </location>
</feature>
<evidence type="ECO:0000256" key="9">
    <source>
        <dbReference type="ARBA" id="ARBA00023136"/>
    </source>
</evidence>
<evidence type="ECO:0000256" key="7">
    <source>
        <dbReference type="ARBA" id="ARBA00022989"/>
    </source>
</evidence>
<name>A0A0M9ALA7_9EURY</name>
<dbReference type="AlphaFoldDB" id="A0A0M9ALA7"/>
<comment type="caution">
    <text evidence="12">The sequence shown here is derived from an EMBL/GenBank/DDBJ whole genome shotgun (WGS) entry which is preliminary data.</text>
</comment>
<feature type="transmembrane region" description="Helical" evidence="11">
    <location>
        <begin position="124"/>
        <end position="142"/>
    </location>
</feature>
<evidence type="ECO:0000256" key="3">
    <source>
        <dbReference type="ARBA" id="ARBA00022543"/>
    </source>
</evidence>
<evidence type="ECO:0000256" key="11">
    <source>
        <dbReference type="SAM" id="Phobius"/>
    </source>
</evidence>
<evidence type="ECO:0000256" key="2">
    <source>
        <dbReference type="ARBA" id="ARBA00008130"/>
    </source>
</evidence>
<dbReference type="GO" id="GO:0016020">
    <property type="term" value="C:membrane"/>
    <property type="evidence" value="ECO:0007669"/>
    <property type="project" value="UniProtKB-SubCell"/>
</dbReference>
<evidence type="ECO:0000256" key="4">
    <source>
        <dbReference type="ARBA" id="ARBA00022606"/>
    </source>
</evidence>
<dbReference type="Pfam" id="PF01036">
    <property type="entry name" value="Bac_rhodopsin"/>
    <property type="match status" value="1"/>
</dbReference>
<dbReference type="PANTHER" id="PTHR28286:SF2">
    <property type="entry name" value="BACTERIORHODOPSIN _OPSIN, NOPA (EUROFUNG)"/>
    <property type="match status" value="1"/>
</dbReference>
<dbReference type="Proteomes" id="UP000037729">
    <property type="component" value="Unassembled WGS sequence"/>
</dbReference>
<dbReference type="GO" id="GO:0007602">
    <property type="term" value="P:phototransduction"/>
    <property type="evidence" value="ECO:0007669"/>
    <property type="project" value="UniProtKB-KW"/>
</dbReference>
<feature type="transmembrane region" description="Helical" evidence="11">
    <location>
        <begin position="101"/>
        <end position="118"/>
    </location>
</feature>
<dbReference type="PANTHER" id="PTHR28286">
    <property type="match status" value="1"/>
</dbReference>
<dbReference type="EMBL" id="WOWB01000001">
    <property type="protein sequence ID" value="NLV07295.1"/>
    <property type="molecule type" value="Genomic_DNA"/>
</dbReference>
<feature type="transmembrane region" description="Helical" evidence="11">
    <location>
        <begin position="38"/>
        <end position="61"/>
    </location>
</feature>
<evidence type="ECO:0000256" key="10">
    <source>
        <dbReference type="ARBA" id="ARBA00023170"/>
    </source>
</evidence>
<reference evidence="13" key="2">
    <citation type="submission" date="2019-12" db="EMBL/GenBank/DDBJ databases">
        <title>The whole-genome sequencing of Haloarcula japonica strain pws8.</title>
        <authorList>
            <person name="Verma D.K."/>
            <person name="Gopal K."/>
            <person name="Prasad E.S."/>
        </authorList>
    </citation>
    <scope>NUCLEOTIDE SEQUENCE</scope>
    <source>
        <strain evidence="13">Pws8</strain>
    </source>
</reference>
<evidence type="ECO:0000313" key="13">
    <source>
        <dbReference type="EMBL" id="NLV07295.1"/>
    </source>
</evidence>
<keyword evidence="8" id="KW-0157">Chromophore</keyword>
<comment type="similarity">
    <text evidence="2">Belongs to the archaeal/bacterial/fungal opsin family.</text>
</comment>
<dbReference type="PRINTS" id="PR00251">
    <property type="entry name" value="BACTRLOPSIN"/>
</dbReference>
<protein>
    <submittedName>
        <fullName evidence="12">Sensory rhodopsin-2</fullName>
    </submittedName>
</protein>
<dbReference type="STRING" id="1705562.AMS69_00410"/>
<evidence type="ECO:0000256" key="5">
    <source>
        <dbReference type="ARBA" id="ARBA00022692"/>
    </source>
</evidence>
<dbReference type="PROSITE" id="PS00327">
    <property type="entry name" value="BACTERIAL_OPSIN_RET"/>
    <property type="match status" value="1"/>
</dbReference>
<reference evidence="12 14" key="1">
    <citation type="submission" date="2015-08" db="EMBL/GenBank/DDBJ databases">
        <title>Genomes of Isolates from Cabo Rojo, PR.</title>
        <authorList>
            <person name="Sanchez-Nieves R.L."/>
            <person name="Montalvo-Rodriguez R."/>
        </authorList>
    </citation>
    <scope>NUCLEOTIDE SEQUENCE [LARGE SCALE GENOMIC DNA]</scope>
    <source>
        <strain evidence="12 14">SL3</strain>
    </source>
</reference>
<keyword evidence="4" id="KW-0716">Sensory transduction</keyword>
<dbReference type="GO" id="GO:0009881">
    <property type="term" value="F:photoreceptor activity"/>
    <property type="evidence" value="ECO:0007669"/>
    <property type="project" value="UniProtKB-KW"/>
</dbReference>
<dbReference type="Gene3D" id="1.20.1070.10">
    <property type="entry name" value="Rhodopsin 7-helix transmembrane proteins"/>
    <property type="match status" value="1"/>
</dbReference>
<proteinExistence type="inferred from homology"/>
<gene>
    <name evidence="12" type="ORF">AMS69_00410</name>
    <name evidence="13" type="ORF">GOC83_14270</name>
</gene>
<evidence type="ECO:0000313" key="12">
    <source>
        <dbReference type="EMBL" id="KOX94359.1"/>
    </source>
</evidence>
<feature type="transmembrane region" description="Helical" evidence="11">
    <location>
        <begin position="6"/>
        <end position="26"/>
    </location>
</feature>
<accession>A0A0M9ALA7</accession>